<evidence type="ECO:0000313" key="2">
    <source>
        <dbReference type="EMBL" id="MBD2871358.1"/>
    </source>
</evidence>
<keyword evidence="1" id="KW-0812">Transmembrane</keyword>
<sequence>MRRYGISILIAVLAISGIGGYYAFGSRNHLPEYRLETVQGDPAEGEVIRLMGSQYGDMRSQPLSVTSSGSEYGGQKNRTYRSEMLGLGSWFYHDPDMRQLIDDHKSFMRGKGNERGFYRDDELVIYAESDTKNLGESDQSSVVRLSILRENTGKATKFERTVKEPPDDSQLSVHDVQRVGDEVHVLFSNYKGMGVSMEYVVCIFDIHTGEMLRESILGGWPMNEENKDVHLELVASDRVAAPNDTVFIVAKEYRIDRTGENAGVVGDKLSEKHYAYSYRTGEYAELPEPLWQTAGEAQRAHSVQQEYLYDAEYGPQRVVLSRVDLQTKERENAYATVTAGQLGADINIVQIHGGRVYLTTVDPIGIPGAAVLDLATGELLYKGRIVETGERKQTEQEMIENLHLLNLSIAARSEG</sequence>
<dbReference type="EMBL" id="JACXIY010000029">
    <property type="protein sequence ID" value="MBD2871358.1"/>
    <property type="molecule type" value="Genomic_DNA"/>
</dbReference>
<proteinExistence type="predicted"/>
<dbReference type="RefSeq" id="WP_190865091.1">
    <property type="nucleotide sequence ID" value="NZ_JACXIY010000029.1"/>
</dbReference>
<reference evidence="2" key="1">
    <citation type="submission" date="2020-09" db="EMBL/GenBank/DDBJ databases">
        <title>A novel bacterium of genus Paenibacillus, isolated from South China Sea.</title>
        <authorList>
            <person name="Huang H."/>
            <person name="Mo K."/>
            <person name="Hu Y."/>
        </authorList>
    </citation>
    <scope>NUCLEOTIDE SEQUENCE</scope>
    <source>
        <strain evidence="2">IB182493</strain>
    </source>
</reference>
<protein>
    <submittedName>
        <fullName evidence="2">Uncharacterized protein</fullName>
    </submittedName>
</protein>
<feature type="transmembrane region" description="Helical" evidence="1">
    <location>
        <begin position="6"/>
        <end position="24"/>
    </location>
</feature>
<keyword evidence="3" id="KW-1185">Reference proteome</keyword>
<accession>A0A927CR86</accession>
<keyword evidence="1" id="KW-0472">Membrane</keyword>
<evidence type="ECO:0000313" key="3">
    <source>
        <dbReference type="Proteomes" id="UP000632125"/>
    </source>
</evidence>
<organism evidence="2 3">
    <name type="scientific">Paenibacillus arenilitoris</name>
    <dbReference type="NCBI Taxonomy" id="2772299"/>
    <lineage>
        <taxon>Bacteria</taxon>
        <taxon>Bacillati</taxon>
        <taxon>Bacillota</taxon>
        <taxon>Bacilli</taxon>
        <taxon>Bacillales</taxon>
        <taxon>Paenibacillaceae</taxon>
        <taxon>Paenibacillus</taxon>
    </lineage>
</organism>
<gene>
    <name evidence="2" type="ORF">IDH41_22480</name>
</gene>
<keyword evidence="1" id="KW-1133">Transmembrane helix</keyword>
<dbReference type="AlphaFoldDB" id="A0A927CR86"/>
<name>A0A927CR86_9BACL</name>
<comment type="caution">
    <text evidence="2">The sequence shown here is derived from an EMBL/GenBank/DDBJ whole genome shotgun (WGS) entry which is preliminary data.</text>
</comment>
<dbReference type="Proteomes" id="UP000632125">
    <property type="component" value="Unassembled WGS sequence"/>
</dbReference>
<evidence type="ECO:0000256" key="1">
    <source>
        <dbReference type="SAM" id="Phobius"/>
    </source>
</evidence>